<evidence type="ECO:0000313" key="3">
    <source>
        <dbReference type="Proteomes" id="UP001172457"/>
    </source>
</evidence>
<evidence type="ECO:0000256" key="1">
    <source>
        <dbReference type="SAM" id="MobiDB-lite"/>
    </source>
</evidence>
<proteinExistence type="predicted"/>
<keyword evidence="3" id="KW-1185">Reference proteome</keyword>
<reference evidence="2" key="1">
    <citation type="submission" date="2023-03" db="EMBL/GenBank/DDBJ databases">
        <title>Chromosome-scale reference genome and RAD-based genetic map of yellow starthistle (Centaurea solstitialis) reveal putative structural variation and QTLs associated with invader traits.</title>
        <authorList>
            <person name="Reatini B."/>
            <person name="Cang F.A."/>
            <person name="Jiang Q."/>
            <person name="Mckibben M.T.W."/>
            <person name="Barker M.S."/>
            <person name="Rieseberg L.H."/>
            <person name="Dlugosch K.M."/>
        </authorList>
    </citation>
    <scope>NUCLEOTIDE SEQUENCE</scope>
    <source>
        <strain evidence="2">CAN-66</strain>
        <tissue evidence="2">Leaf</tissue>
    </source>
</reference>
<protein>
    <submittedName>
        <fullName evidence="2">Uncharacterized protein</fullName>
    </submittedName>
</protein>
<comment type="caution">
    <text evidence="2">The sequence shown here is derived from an EMBL/GenBank/DDBJ whole genome shotgun (WGS) entry which is preliminary data.</text>
</comment>
<dbReference type="AlphaFoldDB" id="A0AA38T0G1"/>
<dbReference type="EMBL" id="JARYMX010000007">
    <property type="protein sequence ID" value="KAJ9542517.1"/>
    <property type="molecule type" value="Genomic_DNA"/>
</dbReference>
<evidence type="ECO:0000313" key="2">
    <source>
        <dbReference type="EMBL" id="KAJ9542517.1"/>
    </source>
</evidence>
<gene>
    <name evidence="2" type="ORF">OSB04_029023</name>
</gene>
<name>A0AA38T0G1_9ASTR</name>
<feature type="region of interest" description="Disordered" evidence="1">
    <location>
        <begin position="1"/>
        <end position="27"/>
    </location>
</feature>
<dbReference type="Proteomes" id="UP001172457">
    <property type="component" value="Chromosome 7"/>
</dbReference>
<sequence length="104" mass="12122">MAAQSQILFPNLASPRPSPELGRPAHSSDRYIHSRCYNGFPLVLTVPIRVYDWFNVSPFFVVNRLLWFQMRKGWRNQSSDDLFVDCRLKVREILCDFFGALLAD</sequence>
<organism evidence="2 3">
    <name type="scientific">Centaurea solstitialis</name>
    <name type="common">yellow star-thistle</name>
    <dbReference type="NCBI Taxonomy" id="347529"/>
    <lineage>
        <taxon>Eukaryota</taxon>
        <taxon>Viridiplantae</taxon>
        <taxon>Streptophyta</taxon>
        <taxon>Embryophyta</taxon>
        <taxon>Tracheophyta</taxon>
        <taxon>Spermatophyta</taxon>
        <taxon>Magnoliopsida</taxon>
        <taxon>eudicotyledons</taxon>
        <taxon>Gunneridae</taxon>
        <taxon>Pentapetalae</taxon>
        <taxon>asterids</taxon>
        <taxon>campanulids</taxon>
        <taxon>Asterales</taxon>
        <taxon>Asteraceae</taxon>
        <taxon>Carduoideae</taxon>
        <taxon>Cardueae</taxon>
        <taxon>Centaureinae</taxon>
        <taxon>Centaurea</taxon>
    </lineage>
</organism>
<accession>A0AA38T0G1</accession>